<evidence type="ECO:0000313" key="3">
    <source>
        <dbReference type="Proteomes" id="UP000191522"/>
    </source>
</evidence>
<proteinExistence type="predicted"/>
<dbReference type="SUPFAM" id="SSF55729">
    <property type="entry name" value="Acyl-CoA N-acyltransferases (Nat)"/>
    <property type="match status" value="1"/>
</dbReference>
<dbReference type="InterPro" id="IPR016181">
    <property type="entry name" value="Acyl_CoA_acyltransferase"/>
</dbReference>
<feature type="domain" description="N-acetyltransferase" evidence="1">
    <location>
        <begin position="38"/>
        <end position="104"/>
    </location>
</feature>
<keyword evidence="3" id="KW-1185">Reference proteome</keyword>
<evidence type="ECO:0000259" key="1">
    <source>
        <dbReference type="Pfam" id="PF00583"/>
    </source>
</evidence>
<dbReference type="Pfam" id="PF00583">
    <property type="entry name" value="Acetyltransf_1"/>
    <property type="match status" value="1"/>
</dbReference>
<dbReference type="Gene3D" id="3.40.630.30">
    <property type="match status" value="1"/>
</dbReference>
<evidence type="ECO:0000313" key="2">
    <source>
        <dbReference type="EMBL" id="OQD70417.1"/>
    </source>
</evidence>
<dbReference type="GO" id="GO:0016747">
    <property type="term" value="F:acyltransferase activity, transferring groups other than amino-acyl groups"/>
    <property type="evidence" value="ECO:0007669"/>
    <property type="project" value="InterPro"/>
</dbReference>
<dbReference type="OMA" id="NVCWITQ"/>
<dbReference type="OrthoDB" id="2019666at2759"/>
<organism evidence="2 3">
    <name type="scientific">Penicillium decumbens</name>
    <dbReference type="NCBI Taxonomy" id="69771"/>
    <lineage>
        <taxon>Eukaryota</taxon>
        <taxon>Fungi</taxon>
        <taxon>Dikarya</taxon>
        <taxon>Ascomycota</taxon>
        <taxon>Pezizomycotina</taxon>
        <taxon>Eurotiomycetes</taxon>
        <taxon>Eurotiomycetidae</taxon>
        <taxon>Eurotiales</taxon>
        <taxon>Aspergillaceae</taxon>
        <taxon>Penicillium</taxon>
    </lineage>
</organism>
<dbReference type="AlphaFoldDB" id="A0A1V6P0S6"/>
<gene>
    <name evidence="2" type="ORF">PENDEC_c023G01060</name>
</gene>
<protein>
    <recommendedName>
        <fullName evidence="1">N-acetyltransferase domain-containing protein</fullName>
    </recommendedName>
</protein>
<name>A0A1V6P0S6_PENDC</name>
<dbReference type="Proteomes" id="UP000191522">
    <property type="component" value="Unassembled WGS sequence"/>
</dbReference>
<dbReference type="CDD" id="cd04301">
    <property type="entry name" value="NAT_SF"/>
    <property type="match status" value="1"/>
</dbReference>
<dbReference type="EMBL" id="MDYL01000023">
    <property type="protein sequence ID" value="OQD70417.1"/>
    <property type="molecule type" value="Genomic_DNA"/>
</dbReference>
<accession>A0A1V6P0S6</accession>
<reference evidence="3" key="1">
    <citation type="journal article" date="2017" name="Nat. Microbiol.">
        <title>Global analysis of biosynthetic gene clusters reveals vast potential of secondary metabolite production in Penicillium species.</title>
        <authorList>
            <person name="Nielsen J.C."/>
            <person name="Grijseels S."/>
            <person name="Prigent S."/>
            <person name="Ji B."/>
            <person name="Dainat J."/>
            <person name="Nielsen K.F."/>
            <person name="Frisvad J.C."/>
            <person name="Workman M."/>
            <person name="Nielsen J."/>
        </authorList>
    </citation>
    <scope>NUCLEOTIDE SEQUENCE [LARGE SCALE GENOMIC DNA]</scope>
    <source>
        <strain evidence="3">IBT 11843</strain>
    </source>
</reference>
<dbReference type="InterPro" id="IPR000182">
    <property type="entry name" value="GNAT_dom"/>
</dbReference>
<sequence length="203" mass="22877">MVSVTYEVFTAEKGTWGPLSHRPGNPIKLNVRKLREQYLLPCTDQSESFYIRMLIDGNLVGNAFACRWKCKSRTNCWISQLVVDRHHRRKGLASILLRALARDSDDIYGIMSSHPAACLAAAKAYGRAIEKVDLEFISKNANEVLLTSPIPYIRNAELCGTIFDVRDTSGMVSGVNTSFFVDHTEPLEALAEVEREWQWPLGM</sequence>
<comment type="caution">
    <text evidence="2">The sequence shown here is derived from an EMBL/GenBank/DDBJ whole genome shotgun (WGS) entry which is preliminary data.</text>
</comment>
<dbReference type="STRING" id="69771.A0A1V6P0S6"/>